<dbReference type="RefSeq" id="WP_096485316.1">
    <property type="nucleotide sequence ID" value="NZ_AP014809.1"/>
</dbReference>
<accession>A0A169R1Q5</accession>
<name>A0A169R1Q5_9HYPH</name>
<sequence>MNTSVDRVRDALAELIKAALVSDDGRSLAFRQAAAEKLAGLAADPPPADAVRIDGAWTLAVRAAEAPELQPEEGQVNLTLPRSAPFALEDLTSRGFDVDTAVETIRKSASTG</sequence>
<protein>
    <submittedName>
        <fullName evidence="1">Uncharacterized protein</fullName>
    </submittedName>
</protein>
<evidence type="ECO:0000313" key="2">
    <source>
        <dbReference type="Proteomes" id="UP000218288"/>
    </source>
</evidence>
<dbReference type="AlphaFoldDB" id="A0A169R1Q5"/>
<dbReference type="Gene3D" id="1.20.1220.20">
    <property type="entry name" value="Uncharcterised protein PF01724"/>
    <property type="match status" value="1"/>
</dbReference>
<evidence type="ECO:0000313" key="1">
    <source>
        <dbReference type="EMBL" id="BAU91098.1"/>
    </source>
</evidence>
<dbReference type="EMBL" id="AP014809">
    <property type="protein sequence ID" value="BAU91098.1"/>
    <property type="molecule type" value="Genomic_DNA"/>
</dbReference>
<gene>
    <name evidence="1" type="ORF">MPPM_2493</name>
</gene>
<proteinExistence type="predicted"/>
<organism evidence="1 2">
    <name type="scientific">Methylorubrum populi</name>
    <dbReference type="NCBI Taxonomy" id="223967"/>
    <lineage>
        <taxon>Bacteria</taxon>
        <taxon>Pseudomonadati</taxon>
        <taxon>Pseudomonadota</taxon>
        <taxon>Alphaproteobacteria</taxon>
        <taxon>Hyphomicrobiales</taxon>
        <taxon>Methylobacteriaceae</taxon>
        <taxon>Methylorubrum</taxon>
    </lineage>
</organism>
<dbReference type="Proteomes" id="UP000218288">
    <property type="component" value="Chromosome"/>
</dbReference>
<reference evidence="1 2" key="1">
    <citation type="journal article" date="2016" name="Genome Announc.">
        <title>Complete Genome Sequence of Methylobacterium populi P-1M, Isolated from Pink-Pigmented Household Biofilm.</title>
        <authorList>
            <person name="Morohoshi T."/>
            <person name="Ikeda T."/>
        </authorList>
    </citation>
    <scope>NUCLEOTIDE SEQUENCE [LARGE SCALE GENOMIC DNA]</scope>
    <source>
        <strain evidence="1 2">P-1M</strain>
    </source>
</reference>
<dbReference type="OrthoDB" id="8001804at2"/>